<protein>
    <submittedName>
        <fullName evidence="2">Uncharacterized protein</fullName>
    </submittedName>
</protein>
<evidence type="ECO:0000313" key="2">
    <source>
        <dbReference type="EMBL" id="NDO68020.1"/>
    </source>
</evidence>
<accession>A0A9X5H5G3</accession>
<gene>
    <name evidence="2" type="ORF">FMM80_04575</name>
</gene>
<comment type="caution">
    <text evidence="2">The sequence shown here is derived from an EMBL/GenBank/DDBJ whole genome shotgun (WGS) entry which is preliminary data.</text>
</comment>
<evidence type="ECO:0000256" key="1">
    <source>
        <dbReference type="SAM" id="MobiDB-lite"/>
    </source>
</evidence>
<name>A0A9X5H5G3_9FIRM</name>
<dbReference type="RefSeq" id="WP_044990224.1">
    <property type="nucleotide sequence ID" value="NZ_VIRB01000034.1"/>
</dbReference>
<evidence type="ECO:0000313" key="3">
    <source>
        <dbReference type="Proteomes" id="UP000474104"/>
    </source>
</evidence>
<organism evidence="2 3">
    <name type="scientific">Schaedlerella arabinosiphila</name>
    <dbReference type="NCBI Taxonomy" id="2044587"/>
    <lineage>
        <taxon>Bacteria</taxon>
        <taxon>Bacillati</taxon>
        <taxon>Bacillota</taxon>
        <taxon>Clostridia</taxon>
        <taxon>Lachnospirales</taxon>
        <taxon>Lachnospiraceae</taxon>
        <taxon>Schaedlerella</taxon>
    </lineage>
</organism>
<feature type="region of interest" description="Disordered" evidence="1">
    <location>
        <begin position="1"/>
        <end position="44"/>
    </location>
</feature>
<dbReference type="EMBL" id="VIRB01000034">
    <property type="protein sequence ID" value="NDO68020.1"/>
    <property type="molecule type" value="Genomic_DNA"/>
</dbReference>
<sequence>MSADAPSASAFNQLELFKKSGKKPETIQEKSNRSYDRSGQNSSVIRSVCKKRRGRSKYLLSVDITVGDKAIPAKSLSYDALIESVMEYFHITEQQLEEFTSSCCSKTAKVQAKSIGEWFHSCLITIL</sequence>
<reference evidence="2 3" key="1">
    <citation type="submission" date="2019-07" db="EMBL/GenBank/DDBJ databases">
        <title>Draft genome sequences of 15 bacterial species constituting the stable defined intestinal microbiota of the GM15 gnotobiotic mouse model.</title>
        <authorList>
            <person name="Elie C."/>
            <person name="Mathieu A."/>
            <person name="Saliou A."/>
            <person name="Darnaud M."/>
            <person name="Leulier F."/>
            <person name="Tamellini A."/>
        </authorList>
    </citation>
    <scope>NUCLEOTIDE SEQUENCE [LARGE SCALE GENOMIC DNA]</scope>
    <source>
        <strain evidence="3">ASF 502</strain>
    </source>
</reference>
<feature type="compositionally biased region" description="Basic and acidic residues" evidence="1">
    <location>
        <begin position="16"/>
        <end position="36"/>
    </location>
</feature>
<dbReference type="AlphaFoldDB" id="A0A9X5H5G3"/>
<proteinExistence type="predicted"/>
<dbReference type="Proteomes" id="UP000474104">
    <property type="component" value="Unassembled WGS sequence"/>
</dbReference>